<dbReference type="EMBL" id="CP036271">
    <property type="protein sequence ID" value="QDT56360.1"/>
    <property type="molecule type" value="Genomic_DNA"/>
</dbReference>
<reference evidence="2 3" key="1">
    <citation type="submission" date="2019-02" db="EMBL/GenBank/DDBJ databases">
        <title>Deep-cultivation of Planctomycetes and their phenomic and genomic characterization uncovers novel biology.</title>
        <authorList>
            <person name="Wiegand S."/>
            <person name="Jogler M."/>
            <person name="Boedeker C."/>
            <person name="Pinto D."/>
            <person name="Vollmers J."/>
            <person name="Rivas-Marin E."/>
            <person name="Kohn T."/>
            <person name="Peeters S.H."/>
            <person name="Heuer A."/>
            <person name="Rast P."/>
            <person name="Oberbeckmann S."/>
            <person name="Bunk B."/>
            <person name="Jeske O."/>
            <person name="Meyerdierks A."/>
            <person name="Storesund J.E."/>
            <person name="Kallscheuer N."/>
            <person name="Luecker S."/>
            <person name="Lage O.M."/>
            <person name="Pohl T."/>
            <person name="Merkel B.J."/>
            <person name="Hornburger P."/>
            <person name="Mueller R.-W."/>
            <person name="Bruemmer F."/>
            <person name="Labrenz M."/>
            <person name="Spormann A.M."/>
            <person name="Op den Camp H."/>
            <person name="Overmann J."/>
            <person name="Amann R."/>
            <person name="Jetten M.S.M."/>
            <person name="Mascher T."/>
            <person name="Medema M.H."/>
            <person name="Devos D.P."/>
            <person name="Kaster A.-K."/>
            <person name="Ovreas L."/>
            <person name="Rohde M."/>
            <person name="Galperin M.Y."/>
            <person name="Jogler C."/>
        </authorList>
    </citation>
    <scope>NUCLEOTIDE SEQUENCE [LARGE SCALE GENOMIC DNA]</scope>
    <source>
        <strain evidence="2 3">Pan44</strain>
    </source>
</reference>
<dbReference type="KEGG" id="ccos:Pan44_44140"/>
<gene>
    <name evidence="2" type="ORF">Pan44_44140</name>
</gene>
<dbReference type="Pfam" id="PF08668">
    <property type="entry name" value="HDOD"/>
    <property type="match status" value="1"/>
</dbReference>
<dbReference type="OrthoDB" id="9788446at2"/>
<sequence>MSLLLADPPPTLNDPPERLVNRLLEQNEGLTMLPAVAMKALQMANDPDCSVNHFAVLVQQDQMLASDLLAIANTALYSSGRAIANLQQAAQRLGFRKCKNLILTSSMSSLMKKLKFDEQWVRDILWRHSFLAAIHCHHLNKLFATGFDGEEFTAGLMHDLGRTLLAVSAGSDFMVADLLTFEEGDDLLEREREILGTDHAAFGAWFVRRSNLPEALSESVLDHHNCDNCSKLTAIVAAADEMANHLQRYLEPDQYSAENNRGLKRLEVLGVPDARQRLDAHRVTIMEEATEELTELVKRLG</sequence>
<dbReference type="InterPro" id="IPR052340">
    <property type="entry name" value="RNase_Y/CdgJ"/>
</dbReference>
<name>A0A517SJR2_9PLAN</name>
<dbReference type="PANTHER" id="PTHR33525">
    <property type="match status" value="1"/>
</dbReference>
<dbReference type="Gene3D" id="1.10.3210.10">
    <property type="entry name" value="Hypothetical protein af1432"/>
    <property type="match status" value="1"/>
</dbReference>
<dbReference type="InterPro" id="IPR013976">
    <property type="entry name" value="HDOD"/>
</dbReference>
<feature type="domain" description="HDOD" evidence="1">
    <location>
        <begin position="30"/>
        <end position="226"/>
    </location>
</feature>
<dbReference type="PROSITE" id="PS51833">
    <property type="entry name" value="HDOD"/>
    <property type="match status" value="1"/>
</dbReference>
<dbReference type="AlphaFoldDB" id="A0A517SJR2"/>
<dbReference type="PANTHER" id="PTHR33525:SF3">
    <property type="entry name" value="RIBONUCLEASE Y"/>
    <property type="match status" value="1"/>
</dbReference>
<dbReference type="SUPFAM" id="SSF109604">
    <property type="entry name" value="HD-domain/PDEase-like"/>
    <property type="match status" value="1"/>
</dbReference>
<dbReference type="InParanoid" id="A0A517SJR2"/>
<keyword evidence="3" id="KW-1185">Reference proteome</keyword>
<dbReference type="Proteomes" id="UP000315700">
    <property type="component" value="Chromosome"/>
</dbReference>
<proteinExistence type="predicted"/>
<dbReference type="RefSeq" id="WP_145033742.1">
    <property type="nucleotide sequence ID" value="NZ_CP036271.1"/>
</dbReference>
<accession>A0A517SJR2</accession>
<evidence type="ECO:0000313" key="2">
    <source>
        <dbReference type="EMBL" id="QDT56360.1"/>
    </source>
</evidence>
<protein>
    <submittedName>
        <fullName evidence="2">HDOD domain protein</fullName>
    </submittedName>
</protein>
<organism evidence="2 3">
    <name type="scientific">Caulifigura coniformis</name>
    <dbReference type="NCBI Taxonomy" id="2527983"/>
    <lineage>
        <taxon>Bacteria</taxon>
        <taxon>Pseudomonadati</taxon>
        <taxon>Planctomycetota</taxon>
        <taxon>Planctomycetia</taxon>
        <taxon>Planctomycetales</taxon>
        <taxon>Planctomycetaceae</taxon>
        <taxon>Caulifigura</taxon>
    </lineage>
</organism>
<evidence type="ECO:0000259" key="1">
    <source>
        <dbReference type="PROSITE" id="PS51833"/>
    </source>
</evidence>
<evidence type="ECO:0000313" key="3">
    <source>
        <dbReference type="Proteomes" id="UP000315700"/>
    </source>
</evidence>